<evidence type="ECO:0000313" key="1">
    <source>
        <dbReference type="EMBL" id="ADX75183.1"/>
    </source>
</evidence>
<gene>
    <name evidence="1" type="ordered locus">Asphe3_41180</name>
</gene>
<dbReference type="KEGG" id="apn:Asphe3_41180"/>
<name>F0MCD2_PSEPM</name>
<dbReference type="Proteomes" id="UP000008639">
    <property type="component" value="Plasmid pASPHE301"/>
</dbReference>
<geneLocation type="plasmid" evidence="1 2">
    <name>pASPHE301</name>
</geneLocation>
<accession>F0MCD2</accession>
<keyword evidence="1" id="KW-0614">Plasmid</keyword>
<protein>
    <submittedName>
        <fullName evidence="1">Uncharacterized protein</fullName>
    </submittedName>
</protein>
<proteinExistence type="predicted"/>
<sequence>MKPGWQGTTQHGNASDLSRWLVHLTRSEEDLVSILKTCIIEARVPYGAGRNFSEVRNRHRSVCLTEIPLQELSRMTSKRPWGIVFDKERLRAKFNAQPVWYVSDPSPQWDALATAMAEARDNKHSPIWKLTPFVERVGSLQGRNPNDWRWEREWRVLGNLEFDFADVAMIVADSDGAPAFLEEVSLGVPWVSREDSSVRWSGGFTQGWEDEIESMLERFHEQFLSGDAAGVVWDPEYQTQFSMVPVLETADAMDEAFGYLAPELQQVLEETLDKTSTIWCRMYELTQVYEQS</sequence>
<reference evidence="2" key="1">
    <citation type="journal article" date="2011" name="Stand. Genomic Sci.">
        <title>Complete genome sequence of Arthrobacter phenanthrenivorans type strain (Sphe3).</title>
        <authorList>
            <person name="Kallimanis A."/>
            <person name="Labutti K.M."/>
            <person name="Lapidus A."/>
            <person name="Clum A."/>
            <person name="Lykidis A."/>
            <person name="Mavromatis K."/>
            <person name="Pagani I."/>
            <person name="Liolios K."/>
            <person name="Ivanova N."/>
            <person name="Goodwin L."/>
            <person name="Pitluck S."/>
            <person name="Chen A."/>
            <person name="Palaniappan K."/>
            <person name="Markowitz V."/>
            <person name="Bristow J."/>
            <person name="Velentzas A.D."/>
            <person name="Perisynakis A."/>
            <person name="Ouzounis C.C."/>
            <person name="Kyrpides N.C."/>
            <person name="Koukkou A.I."/>
            <person name="Drainas C."/>
        </authorList>
    </citation>
    <scope>NUCLEOTIDE SEQUENCE [LARGE SCALE GENOMIC DNA]</scope>
    <source>
        <strain evidence="2">DSM 18606 / JCM 16027 / LMG 23796 / Sphe3</strain>
        <plasmid evidence="2">Plasmid pASPHE301</plasmid>
    </source>
</reference>
<evidence type="ECO:0000313" key="2">
    <source>
        <dbReference type="Proteomes" id="UP000008639"/>
    </source>
</evidence>
<dbReference type="EMBL" id="CP002380">
    <property type="protein sequence ID" value="ADX75183.1"/>
    <property type="molecule type" value="Genomic_DNA"/>
</dbReference>
<dbReference type="HOGENOM" id="CLU_952020_0_0_11"/>
<dbReference type="AlphaFoldDB" id="F0MCD2"/>
<dbReference type="eggNOG" id="ENOG5032Z83">
    <property type="taxonomic scope" value="Bacteria"/>
</dbReference>
<organism evidence="1 2">
    <name type="scientific">Pseudarthrobacter phenanthrenivorans (strain DSM 18606 / JCM 16027 / LMG 23796 / Sphe3)</name>
    <name type="common">Arthrobacter phenanthrenivorans</name>
    <dbReference type="NCBI Taxonomy" id="930171"/>
    <lineage>
        <taxon>Bacteria</taxon>
        <taxon>Bacillati</taxon>
        <taxon>Actinomycetota</taxon>
        <taxon>Actinomycetes</taxon>
        <taxon>Micrococcales</taxon>
        <taxon>Micrococcaceae</taxon>
        <taxon>Pseudarthrobacter</taxon>
    </lineage>
</organism>